<reference evidence="2 3" key="1">
    <citation type="journal article" date="2020" name="bioRxiv">
        <title>Sequence and annotation of 42 cannabis genomes reveals extensive copy number variation in cannabinoid synthesis and pathogen resistance genes.</title>
        <authorList>
            <person name="Mckernan K.J."/>
            <person name="Helbert Y."/>
            <person name="Kane L.T."/>
            <person name="Ebling H."/>
            <person name="Zhang L."/>
            <person name="Liu B."/>
            <person name="Eaton Z."/>
            <person name="Mclaughlin S."/>
            <person name="Kingan S."/>
            <person name="Baybayan P."/>
            <person name="Concepcion G."/>
            <person name="Jordan M."/>
            <person name="Riva A."/>
            <person name="Barbazuk W."/>
            <person name="Harkins T."/>
        </authorList>
    </citation>
    <scope>NUCLEOTIDE SEQUENCE [LARGE SCALE GENOMIC DNA]</scope>
    <source>
        <strain evidence="3">cv. Jamaican Lion 4</strain>
        <tissue evidence="2">Leaf</tissue>
    </source>
</reference>
<protein>
    <submittedName>
        <fullName evidence="2">Uncharacterized protein</fullName>
    </submittedName>
</protein>
<proteinExistence type="predicted"/>
<organism evidence="2 3">
    <name type="scientific">Cannabis sativa</name>
    <name type="common">Hemp</name>
    <name type="synonym">Marijuana</name>
    <dbReference type="NCBI Taxonomy" id="3483"/>
    <lineage>
        <taxon>Eukaryota</taxon>
        <taxon>Viridiplantae</taxon>
        <taxon>Streptophyta</taxon>
        <taxon>Embryophyta</taxon>
        <taxon>Tracheophyta</taxon>
        <taxon>Spermatophyta</taxon>
        <taxon>Magnoliopsida</taxon>
        <taxon>eudicotyledons</taxon>
        <taxon>Gunneridae</taxon>
        <taxon>Pentapetalae</taxon>
        <taxon>rosids</taxon>
        <taxon>fabids</taxon>
        <taxon>Rosales</taxon>
        <taxon>Cannabaceae</taxon>
        <taxon>Cannabis</taxon>
    </lineage>
</organism>
<evidence type="ECO:0000313" key="3">
    <source>
        <dbReference type="Proteomes" id="UP000525078"/>
    </source>
</evidence>
<dbReference type="EMBL" id="JAATIP010000088">
    <property type="protein sequence ID" value="KAF4375895.1"/>
    <property type="molecule type" value="Genomic_DNA"/>
</dbReference>
<sequence length="73" mass="8028">MSSLISLSVQDQDPDPSSCPLPSVLSPSLRLIRDATESVVQGQPWPLLHFRSGEPIEFNLSENEADGYYPLIS</sequence>
<comment type="caution">
    <text evidence="2">The sequence shown here is derived from an EMBL/GenBank/DDBJ whole genome shotgun (WGS) entry which is preliminary data.</text>
</comment>
<gene>
    <name evidence="2" type="ORF">F8388_004985</name>
</gene>
<feature type="region of interest" description="Disordered" evidence="1">
    <location>
        <begin position="1"/>
        <end position="21"/>
    </location>
</feature>
<accession>A0A7J6FYW2</accession>
<dbReference type="Proteomes" id="UP000525078">
    <property type="component" value="Unassembled WGS sequence"/>
</dbReference>
<evidence type="ECO:0000256" key="1">
    <source>
        <dbReference type="SAM" id="MobiDB-lite"/>
    </source>
</evidence>
<evidence type="ECO:0000313" key="2">
    <source>
        <dbReference type="EMBL" id="KAF4375895.1"/>
    </source>
</evidence>
<dbReference type="AlphaFoldDB" id="A0A7J6FYW2"/>
<name>A0A7J6FYW2_CANSA</name>